<dbReference type="Gene3D" id="4.10.240.10">
    <property type="entry name" value="Zn(2)-C6 fungal-type DNA-binding domain"/>
    <property type="match status" value="1"/>
</dbReference>
<dbReference type="OrthoDB" id="2283488at2759"/>
<dbReference type="GO" id="GO:0000981">
    <property type="term" value="F:DNA-binding transcription factor activity, RNA polymerase II-specific"/>
    <property type="evidence" value="ECO:0007669"/>
    <property type="project" value="InterPro"/>
</dbReference>
<dbReference type="InterPro" id="IPR051127">
    <property type="entry name" value="Fungal_SecMet_Regulators"/>
</dbReference>
<dbReference type="PROSITE" id="PS50048">
    <property type="entry name" value="ZN2_CY6_FUNGAL_2"/>
    <property type="match status" value="1"/>
</dbReference>
<dbReference type="CDD" id="cd00067">
    <property type="entry name" value="GAL4"/>
    <property type="match status" value="1"/>
</dbReference>
<dbReference type="InterPro" id="IPR036864">
    <property type="entry name" value="Zn2-C6_fun-type_DNA-bd_sf"/>
</dbReference>
<dbReference type="CDD" id="cd12148">
    <property type="entry name" value="fungal_TF_MHR"/>
    <property type="match status" value="1"/>
</dbReference>
<dbReference type="EMBL" id="ML742273">
    <property type="protein sequence ID" value="KAE8146291.1"/>
    <property type="molecule type" value="Genomic_DNA"/>
</dbReference>
<keyword evidence="2" id="KW-0805">Transcription regulation</keyword>
<dbReference type="SMART" id="SM00906">
    <property type="entry name" value="Fungal_trans"/>
    <property type="match status" value="1"/>
</dbReference>
<dbReference type="AlphaFoldDB" id="A0A5N6TJN4"/>
<dbReference type="PANTHER" id="PTHR47424">
    <property type="entry name" value="REGULATORY PROTEIN GAL4"/>
    <property type="match status" value="1"/>
</dbReference>
<dbReference type="InterPro" id="IPR001138">
    <property type="entry name" value="Zn2Cys6_DnaBD"/>
</dbReference>
<evidence type="ECO:0000259" key="6">
    <source>
        <dbReference type="PROSITE" id="PS50048"/>
    </source>
</evidence>
<evidence type="ECO:0000256" key="5">
    <source>
        <dbReference type="ARBA" id="ARBA00023242"/>
    </source>
</evidence>
<dbReference type="SMART" id="SM00066">
    <property type="entry name" value="GAL4"/>
    <property type="match status" value="1"/>
</dbReference>
<dbReference type="SUPFAM" id="SSF57701">
    <property type="entry name" value="Zn2/Cys6 DNA-binding domain"/>
    <property type="match status" value="1"/>
</dbReference>
<keyword evidence="4" id="KW-0804">Transcription</keyword>
<evidence type="ECO:0000256" key="3">
    <source>
        <dbReference type="ARBA" id="ARBA00023125"/>
    </source>
</evidence>
<dbReference type="PROSITE" id="PS00463">
    <property type="entry name" value="ZN2_CY6_FUNGAL_1"/>
    <property type="match status" value="1"/>
</dbReference>
<organism evidence="7 8">
    <name type="scientific">Aspergillus avenaceus</name>
    <dbReference type="NCBI Taxonomy" id="36643"/>
    <lineage>
        <taxon>Eukaryota</taxon>
        <taxon>Fungi</taxon>
        <taxon>Dikarya</taxon>
        <taxon>Ascomycota</taxon>
        <taxon>Pezizomycotina</taxon>
        <taxon>Eurotiomycetes</taxon>
        <taxon>Eurotiomycetidae</taxon>
        <taxon>Eurotiales</taxon>
        <taxon>Aspergillaceae</taxon>
        <taxon>Aspergillus</taxon>
        <taxon>Aspergillus subgen. Circumdati</taxon>
    </lineage>
</organism>
<evidence type="ECO:0000256" key="2">
    <source>
        <dbReference type="ARBA" id="ARBA00023015"/>
    </source>
</evidence>
<protein>
    <submittedName>
        <fullName evidence="7">Fungal-specific transcription factor domain-containing protein</fullName>
    </submittedName>
</protein>
<dbReference type="Proteomes" id="UP000325780">
    <property type="component" value="Unassembled WGS sequence"/>
</dbReference>
<evidence type="ECO:0000256" key="1">
    <source>
        <dbReference type="ARBA" id="ARBA00022723"/>
    </source>
</evidence>
<dbReference type="InterPro" id="IPR007219">
    <property type="entry name" value="XnlR_reg_dom"/>
</dbReference>
<evidence type="ECO:0000313" key="8">
    <source>
        <dbReference type="Proteomes" id="UP000325780"/>
    </source>
</evidence>
<evidence type="ECO:0000256" key="4">
    <source>
        <dbReference type="ARBA" id="ARBA00023163"/>
    </source>
</evidence>
<dbReference type="GO" id="GO:0003677">
    <property type="term" value="F:DNA binding"/>
    <property type="evidence" value="ECO:0007669"/>
    <property type="project" value="UniProtKB-KW"/>
</dbReference>
<reference evidence="7 8" key="1">
    <citation type="submission" date="2019-04" db="EMBL/GenBank/DDBJ databases">
        <title>Friends and foes A comparative genomics study of 23 Aspergillus species from section Flavi.</title>
        <authorList>
            <consortium name="DOE Joint Genome Institute"/>
            <person name="Kjaerbolling I."/>
            <person name="Vesth T."/>
            <person name="Frisvad J.C."/>
            <person name="Nybo J.L."/>
            <person name="Theobald S."/>
            <person name="Kildgaard S."/>
            <person name="Isbrandt T."/>
            <person name="Kuo A."/>
            <person name="Sato A."/>
            <person name="Lyhne E.K."/>
            <person name="Kogle M.E."/>
            <person name="Wiebenga A."/>
            <person name="Kun R.S."/>
            <person name="Lubbers R.J."/>
            <person name="Makela M.R."/>
            <person name="Barry K."/>
            <person name="Chovatia M."/>
            <person name="Clum A."/>
            <person name="Daum C."/>
            <person name="Haridas S."/>
            <person name="He G."/>
            <person name="LaButti K."/>
            <person name="Lipzen A."/>
            <person name="Mondo S."/>
            <person name="Riley R."/>
            <person name="Salamov A."/>
            <person name="Simmons B.A."/>
            <person name="Magnuson J.K."/>
            <person name="Henrissat B."/>
            <person name="Mortensen U.H."/>
            <person name="Larsen T.O."/>
            <person name="Devries R.P."/>
            <person name="Grigoriev I.V."/>
            <person name="Machida M."/>
            <person name="Baker S.E."/>
            <person name="Andersen M.R."/>
        </authorList>
    </citation>
    <scope>NUCLEOTIDE SEQUENCE [LARGE SCALE GENOMIC DNA]</scope>
    <source>
        <strain evidence="7 8">IBT 18842</strain>
    </source>
</reference>
<sequence>METVMLHRKRHRRVADEDRKRAARACDRCKARKSKCIELTPGTCQRCSTAHLSCRFSQYSLRPPTTQSKPVTTFDLSQRLSQHVVVDQMRRTPWPSILARLRDAFSLDPQTAPEGQDMVTMQTTADRRALHSSDRTRLRVAIEAFPPPSIAKFLLSVFINHATDTFFYGDQAQFLFEVDQFYTNLASPLRLDPTFVCVALAAFALGSQWTPLERPDGVANDINTDDDLGWEFYCHAKGFLSDIIDRPCLRSVQASFILGVYLMPARAIGSSYVYMGLALRLALACELHQEPDDPAIGPKEQEIRRRLWWSVYSLERCTTVKLNKPRSISPEIVTVSLPSSFKDLDSNQQFDNLRFQKAYAKLIQILDRIAERGETSHLDDVDGFVQWPSDLRDWKKESLINLNCIDPLDPTYRPVFHLYLNYYFAWITMGKAALVTSVRSRIRERLCTDSQSLHIDSSIPPSAKSCTKAAWKLLQLFDNLNRRRKIARFSFTDFQGCSIATIITLVAGILERDTGYHARVNVGFDCLRQMSTGNLTAAMGVKFVEAIQSISDEAAEKLSRAPTASSVPCHPTGSRATEYLEWAKWATRGDVMSSPMNEIPDWPSTQAAPIQFGLGQDSMAGLHSPMPETDIFPAMRNGDTTFMMELIGLDVLDL</sequence>
<dbReference type="GO" id="GO:0008270">
    <property type="term" value="F:zinc ion binding"/>
    <property type="evidence" value="ECO:0007669"/>
    <property type="project" value="InterPro"/>
</dbReference>
<dbReference type="PANTHER" id="PTHR47424:SF6">
    <property type="entry name" value="PROLINE UTILIZATION TRANS-ACTIVATOR"/>
    <property type="match status" value="1"/>
</dbReference>
<dbReference type="Pfam" id="PF00172">
    <property type="entry name" value="Zn_clus"/>
    <property type="match status" value="1"/>
</dbReference>
<accession>A0A5N6TJN4</accession>
<gene>
    <name evidence="7" type="ORF">BDV25DRAFT_133061</name>
</gene>
<feature type="domain" description="Zn(2)-C6 fungal-type" evidence="6">
    <location>
        <begin position="25"/>
        <end position="56"/>
    </location>
</feature>
<dbReference type="GO" id="GO:0006351">
    <property type="term" value="P:DNA-templated transcription"/>
    <property type="evidence" value="ECO:0007669"/>
    <property type="project" value="InterPro"/>
</dbReference>
<keyword evidence="1" id="KW-0479">Metal-binding</keyword>
<evidence type="ECO:0000313" key="7">
    <source>
        <dbReference type="EMBL" id="KAE8146291.1"/>
    </source>
</evidence>
<dbReference type="Pfam" id="PF04082">
    <property type="entry name" value="Fungal_trans"/>
    <property type="match status" value="1"/>
</dbReference>
<name>A0A5N6TJN4_ASPAV</name>
<keyword evidence="3" id="KW-0238">DNA-binding</keyword>
<proteinExistence type="predicted"/>
<keyword evidence="5" id="KW-0539">Nucleus</keyword>
<dbReference type="GO" id="GO:0009893">
    <property type="term" value="P:positive regulation of metabolic process"/>
    <property type="evidence" value="ECO:0007669"/>
    <property type="project" value="UniProtKB-ARBA"/>
</dbReference>
<keyword evidence="8" id="KW-1185">Reference proteome</keyword>